<dbReference type="Pfam" id="PF00226">
    <property type="entry name" value="DnaJ"/>
    <property type="match status" value="1"/>
</dbReference>
<dbReference type="SUPFAM" id="SSF46565">
    <property type="entry name" value="Chaperone J-domain"/>
    <property type="match status" value="1"/>
</dbReference>
<keyword evidence="5" id="KW-1185">Reference proteome</keyword>
<reference evidence="4" key="2">
    <citation type="submission" date="2025-08" db="UniProtKB">
        <authorList>
            <consortium name="Ensembl"/>
        </authorList>
    </citation>
    <scope>IDENTIFICATION</scope>
</reference>
<keyword evidence="1" id="KW-0143">Chaperone</keyword>
<evidence type="ECO:0000259" key="3">
    <source>
        <dbReference type="PROSITE" id="PS50076"/>
    </source>
</evidence>
<dbReference type="GeneTree" id="ENSGT00940000166388"/>
<proteinExistence type="predicted"/>
<dbReference type="Proteomes" id="UP001501940">
    <property type="component" value="Chromosome 22"/>
</dbReference>
<dbReference type="InterPro" id="IPR001623">
    <property type="entry name" value="DnaJ_domain"/>
</dbReference>
<evidence type="ECO:0000256" key="1">
    <source>
        <dbReference type="ARBA" id="ARBA00023186"/>
    </source>
</evidence>
<reference evidence="4 5" key="1">
    <citation type="submission" date="2022-01" db="EMBL/GenBank/DDBJ databases">
        <title>A chromosome-scale genome assembly of the false clownfish, Amphiprion ocellaris.</title>
        <authorList>
            <person name="Ryu T."/>
        </authorList>
    </citation>
    <scope>NUCLEOTIDE SEQUENCE [LARGE SCALE GENOMIC DNA]</scope>
</reference>
<dbReference type="InterPro" id="IPR036869">
    <property type="entry name" value="J_dom_sf"/>
</dbReference>
<dbReference type="InterPro" id="IPR043183">
    <property type="entry name" value="DNJB2/6-like"/>
</dbReference>
<feature type="region of interest" description="Disordered" evidence="2">
    <location>
        <begin position="333"/>
        <end position="386"/>
    </location>
</feature>
<dbReference type="GO" id="GO:0030544">
    <property type="term" value="F:Hsp70 protein binding"/>
    <property type="evidence" value="ECO:0007669"/>
    <property type="project" value="InterPro"/>
</dbReference>
<dbReference type="PANTHER" id="PTHR45168:SF4">
    <property type="entry name" value="SIMILAR TO DNAJ HOMOLOG SUBFAMILY B MEMBER 6 (HEAT SHOCK PROTEIN J2) (HSJ-2) (MRJ) (MDJ4)"/>
    <property type="match status" value="1"/>
</dbReference>
<dbReference type="Gene3D" id="1.10.287.110">
    <property type="entry name" value="DnaJ domain"/>
    <property type="match status" value="1"/>
</dbReference>
<dbReference type="GO" id="GO:0051082">
    <property type="term" value="F:unfolded protein binding"/>
    <property type="evidence" value="ECO:0007669"/>
    <property type="project" value="InterPro"/>
</dbReference>
<organism evidence="4 5">
    <name type="scientific">Amphiprion ocellaris</name>
    <name type="common">Clown anemonefish</name>
    <dbReference type="NCBI Taxonomy" id="80972"/>
    <lineage>
        <taxon>Eukaryota</taxon>
        <taxon>Metazoa</taxon>
        <taxon>Chordata</taxon>
        <taxon>Craniata</taxon>
        <taxon>Vertebrata</taxon>
        <taxon>Euteleostomi</taxon>
        <taxon>Actinopterygii</taxon>
        <taxon>Neopterygii</taxon>
        <taxon>Teleostei</taxon>
        <taxon>Neoteleostei</taxon>
        <taxon>Acanthomorphata</taxon>
        <taxon>Ovalentaria</taxon>
        <taxon>Pomacentridae</taxon>
        <taxon>Amphiprion</taxon>
    </lineage>
</organism>
<evidence type="ECO:0000256" key="2">
    <source>
        <dbReference type="SAM" id="MobiDB-lite"/>
    </source>
</evidence>
<feature type="compositionally biased region" description="Pro residues" evidence="2">
    <location>
        <begin position="350"/>
        <end position="360"/>
    </location>
</feature>
<dbReference type="PROSITE" id="PS00636">
    <property type="entry name" value="DNAJ_1"/>
    <property type="match status" value="1"/>
</dbReference>
<reference evidence="4" key="3">
    <citation type="submission" date="2025-09" db="UniProtKB">
        <authorList>
            <consortium name="Ensembl"/>
        </authorList>
    </citation>
    <scope>IDENTIFICATION</scope>
</reference>
<feature type="domain" description="J" evidence="3">
    <location>
        <begin position="3"/>
        <end position="69"/>
    </location>
</feature>
<accession>A0AAQ6A172</accession>
<name>A0AAQ6A172_AMPOC</name>
<evidence type="ECO:0000313" key="4">
    <source>
        <dbReference type="Ensembl" id="ENSAOCP00000071054.1"/>
    </source>
</evidence>
<protein>
    <recommendedName>
        <fullName evidence="3">J domain-containing protein</fullName>
    </recommendedName>
</protein>
<dbReference type="PRINTS" id="PR00625">
    <property type="entry name" value="JDOMAIN"/>
</dbReference>
<dbReference type="GO" id="GO:0005737">
    <property type="term" value="C:cytoplasm"/>
    <property type="evidence" value="ECO:0007669"/>
    <property type="project" value="UniProtKB-ARBA"/>
</dbReference>
<dbReference type="PANTHER" id="PTHR45168">
    <property type="entry name" value="DNAJ HOMOLOG SUBFAMILY B MEMBER 2"/>
    <property type="match status" value="1"/>
</dbReference>
<sequence>MMEYYQTLGVQKHATQEDIKKAYRKLALKWHPDKNPDNKDEAEKRFKELSEAYEVLSDENKRNIYDRYGKEGLSGGGGGGGGHYDHFGGGSFTFRNPEDVFREFFGGRDPFADLFPDDPFEDFYGGSRSHQRGASRSRMGGSLFGFGSFPAFGHSFSGFDSGFSSFGDMGGGGFQSFSSSSFGGGGGGGGGMGNFKSISTSTKFVNGRKITTKRIVENGQERVEVVEDGQLKSLTVNDIAAEDSLEEEFRRRRQNALPVLGLHQRYLRSSTQNPSEEEEEHGLQSLGLMRGHTDNKRKKLWIKEAESKKKRAPRLFPRFGGLVAEVTTWVEPRRSLGGVRAESRRGGGWRPPPSTPPPPLTAHHTFPRPSSSSSLHEFFESPQVFP</sequence>
<dbReference type="AlphaFoldDB" id="A0AAQ6A172"/>
<dbReference type="FunFam" id="1.10.287.110:FF:000021">
    <property type="entry name" value="DnaJ (Hsp40) homolog, subfamily B, member 2"/>
    <property type="match status" value="1"/>
</dbReference>
<dbReference type="Ensembl" id="ENSAOCT00000081809.1">
    <property type="protein sequence ID" value="ENSAOCP00000071054.1"/>
    <property type="gene ID" value="ENSAOCG00000006346.2"/>
</dbReference>
<evidence type="ECO:0000313" key="5">
    <source>
        <dbReference type="Proteomes" id="UP001501940"/>
    </source>
</evidence>
<dbReference type="InterPro" id="IPR018253">
    <property type="entry name" value="DnaJ_domain_CS"/>
</dbReference>
<dbReference type="PROSITE" id="PS50076">
    <property type="entry name" value="DNAJ_2"/>
    <property type="match status" value="1"/>
</dbReference>
<dbReference type="SMART" id="SM00271">
    <property type="entry name" value="DnaJ"/>
    <property type="match status" value="1"/>
</dbReference>
<dbReference type="CDD" id="cd06257">
    <property type="entry name" value="DnaJ"/>
    <property type="match status" value="1"/>
</dbReference>